<reference evidence="3 4" key="1">
    <citation type="journal article" date="2010" name="Stand. Genomic Sci.">
        <title>Complete genome sequence of Desulfarculus baarsii type strain (2st14).</title>
        <authorList>
            <person name="Sun H."/>
            <person name="Spring S."/>
            <person name="Lapidus A."/>
            <person name="Davenport K."/>
            <person name="Del Rio T.G."/>
            <person name="Tice H."/>
            <person name="Nolan M."/>
            <person name="Copeland A."/>
            <person name="Cheng J.F."/>
            <person name="Lucas S."/>
            <person name="Tapia R."/>
            <person name="Goodwin L."/>
            <person name="Pitluck S."/>
            <person name="Ivanova N."/>
            <person name="Pagani I."/>
            <person name="Mavromatis K."/>
            <person name="Ovchinnikova G."/>
            <person name="Pati A."/>
            <person name="Chen A."/>
            <person name="Palaniappan K."/>
            <person name="Hauser L."/>
            <person name="Chang Y.J."/>
            <person name="Jeffries C.D."/>
            <person name="Detter J.C."/>
            <person name="Han C."/>
            <person name="Rohde M."/>
            <person name="Brambilla E."/>
            <person name="Goker M."/>
            <person name="Woyke T."/>
            <person name="Bristow J."/>
            <person name="Eisen J.A."/>
            <person name="Markowitz V."/>
            <person name="Hugenholtz P."/>
            <person name="Kyrpides N.C."/>
            <person name="Klenk H.P."/>
            <person name="Land M."/>
        </authorList>
    </citation>
    <scope>NUCLEOTIDE SEQUENCE [LARGE SCALE GENOMIC DNA]</scope>
    <source>
        <strain evidence="4">ATCC 33931 / DSM 2075 / LMG 7858 / VKM B-1802 / 2st14</strain>
    </source>
</reference>
<dbReference type="InterPro" id="IPR029063">
    <property type="entry name" value="SAM-dependent_MTases_sf"/>
</dbReference>
<dbReference type="CDD" id="cd02440">
    <property type="entry name" value="AdoMet_MTases"/>
    <property type="match status" value="1"/>
</dbReference>
<dbReference type="GO" id="GO:0008168">
    <property type="term" value="F:methyltransferase activity"/>
    <property type="evidence" value="ECO:0007669"/>
    <property type="project" value="UniProtKB-KW"/>
</dbReference>
<evidence type="ECO:0000259" key="2">
    <source>
        <dbReference type="Pfam" id="PF08242"/>
    </source>
</evidence>
<proteinExistence type="predicted"/>
<dbReference type="RefSeq" id="WP_013258504.1">
    <property type="nucleotide sequence ID" value="NC_014365.1"/>
</dbReference>
<evidence type="ECO:0000313" key="4">
    <source>
        <dbReference type="Proteomes" id="UP000009047"/>
    </source>
</evidence>
<dbReference type="SUPFAM" id="SSF46785">
    <property type="entry name" value="Winged helix' DNA-binding domain"/>
    <property type="match status" value="1"/>
</dbReference>
<dbReference type="InterPro" id="IPR012967">
    <property type="entry name" value="COMT_dimerisation"/>
</dbReference>
<evidence type="ECO:0000259" key="1">
    <source>
        <dbReference type="Pfam" id="PF08100"/>
    </source>
</evidence>
<evidence type="ECO:0000313" key="3">
    <source>
        <dbReference type="EMBL" id="ADK85051.1"/>
    </source>
</evidence>
<dbReference type="EMBL" id="CP002085">
    <property type="protein sequence ID" value="ADK85051.1"/>
    <property type="molecule type" value="Genomic_DNA"/>
</dbReference>
<dbReference type="InterPro" id="IPR036390">
    <property type="entry name" value="WH_DNA-bd_sf"/>
</dbReference>
<feature type="domain" description="Methyltransferase type 12" evidence="2">
    <location>
        <begin position="175"/>
        <end position="270"/>
    </location>
</feature>
<gene>
    <name evidence="3" type="ordered locus">Deba_1683</name>
</gene>
<dbReference type="GO" id="GO:0032259">
    <property type="term" value="P:methylation"/>
    <property type="evidence" value="ECO:0007669"/>
    <property type="project" value="UniProtKB-KW"/>
</dbReference>
<keyword evidence="4" id="KW-1185">Reference proteome</keyword>
<dbReference type="eggNOG" id="COG0500">
    <property type="taxonomic scope" value="Bacteria"/>
</dbReference>
<dbReference type="Pfam" id="PF08242">
    <property type="entry name" value="Methyltransf_12"/>
    <property type="match status" value="1"/>
</dbReference>
<dbReference type="HOGENOM" id="CLU_005533_4_3_7"/>
<accession>E1QHK8</accession>
<dbReference type="InterPro" id="IPR013217">
    <property type="entry name" value="Methyltransf_12"/>
</dbReference>
<sequence length="345" mass="37809">MPCEINDDAQSFGPLAQWLQGPVLLALAEAAIELDLPELLAQTGDLDALARMLGAHRVNLGLLLDAMTAMGLAVKQDGRYANTALGEMYLRRQRDTYLGDMLINLKQMQHRHLDKLAELVRSGPPEVHGAQRLSSPERWRASAGHLANYQRAYLAPLAVELVEALPEFPAMKRALDLGGGPGLVIMALLERRPDLRGALCDLPPLAEVAREHAAARNLEGRLAFIAGDYNQVDLGQGYDLIWASHTLYYAKDMDAFMQKLLAALNPGGVFICLHEGLTEARTAPSLHVLARLCLALEGQDVSFDHGFLAENMRRAGFARVTSRPIDGPMGLVWLDVARKARAEEQ</sequence>
<dbReference type="AlphaFoldDB" id="E1QHK8"/>
<name>E1QHK8_DESB2</name>
<protein>
    <submittedName>
        <fullName evidence="3">Methyltransferase type 12</fullName>
    </submittedName>
</protein>
<dbReference type="Gene3D" id="3.40.50.150">
    <property type="entry name" value="Vaccinia Virus protein VP39"/>
    <property type="match status" value="1"/>
</dbReference>
<dbReference type="Proteomes" id="UP000009047">
    <property type="component" value="Chromosome"/>
</dbReference>
<keyword evidence="3" id="KW-0808">Transferase</keyword>
<feature type="domain" description="O-methyltransferase dimerisation" evidence="1">
    <location>
        <begin position="29"/>
        <end position="91"/>
    </location>
</feature>
<dbReference type="OrthoDB" id="9767938at2"/>
<keyword evidence="3" id="KW-0489">Methyltransferase</keyword>
<dbReference type="PROSITE" id="PS51683">
    <property type="entry name" value="SAM_OMT_II"/>
    <property type="match status" value="1"/>
</dbReference>
<dbReference type="STRING" id="644282.Deba_1683"/>
<dbReference type="Gene3D" id="1.10.10.10">
    <property type="entry name" value="Winged helix-like DNA-binding domain superfamily/Winged helix DNA-binding domain"/>
    <property type="match status" value="1"/>
</dbReference>
<organism evidence="3 4">
    <name type="scientific">Desulfarculus baarsii (strain ATCC 33931 / DSM 2075 / LMG 7858 / VKM B-1802 / 2st14)</name>
    <dbReference type="NCBI Taxonomy" id="644282"/>
    <lineage>
        <taxon>Bacteria</taxon>
        <taxon>Pseudomonadati</taxon>
        <taxon>Thermodesulfobacteriota</taxon>
        <taxon>Desulfarculia</taxon>
        <taxon>Desulfarculales</taxon>
        <taxon>Desulfarculaceae</taxon>
        <taxon>Desulfarculus</taxon>
    </lineage>
</organism>
<dbReference type="GO" id="GO:0046983">
    <property type="term" value="F:protein dimerization activity"/>
    <property type="evidence" value="ECO:0007669"/>
    <property type="project" value="InterPro"/>
</dbReference>
<dbReference type="Pfam" id="PF08100">
    <property type="entry name" value="Dimerisation"/>
    <property type="match status" value="1"/>
</dbReference>
<dbReference type="InterPro" id="IPR016461">
    <property type="entry name" value="COMT-like"/>
</dbReference>
<dbReference type="SUPFAM" id="SSF53335">
    <property type="entry name" value="S-adenosyl-L-methionine-dependent methyltransferases"/>
    <property type="match status" value="1"/>
</dbReference>
<dbReference type="KEGG" id="dbr:Deba_1683"/>
<dbReference type="InterPro" id="IPR036388">
    <property type="entry name" value="WH-like_DNA-bd_sf"/>
</dbReference>